<proteinExistence type="predicted"/>
<dbReference type="EMBL" id="MT143986">
    <property type="protein sequence ID" value="QJA45120.1"/>
    <property type="molecule type" value="Genomic_DNA"/>
</dbReference>
<dbReference type="AlphaFoldDB" id="A0A6H1ZD57"/>
<protein>
    <submittedName>
        <fullName evidence="1">Uncharacterized protein</fullName>
    </submittedName>
</protein>
<evidence type="ECO:0000313" key="1">
    <source>
        <dbReference type="EMBL" id="QJA45120.1"/>
    </source>
</evidence>
<gene>
    <name evidence="1" type="ORF">TM448A00186_0032</name>
</gene>
<sequence>MRYGEGYKNKNPYSVDYVERIKEAKDDFELSMIIDRIYEDGFEDGNSEGFEVGIAEKGD</sequence>
<name>A0A6H1ZD57_9ZZZZ</name>
<organism evidence="1">
    <name type="scientific">viral metagenome</name>
    <dbReference type="NCBI Taxonomy" id="1070528"/>
    <lineage>
        <taxon>unclassified sequences</taxon>
        <taxon>metagenomes</taxon>
        <taxon>organismal metagenomes</taxon>
    </lineage>
</organism>
<accession>A0A6H1ZD57</accession>
<reference evidence="1" key="1">
    <citation type="submission" date="2020-03" db="EMBL/GenBank/DDBJ databases">
        <title>The deep terrestrial virosphere.</title>
        <authorList>
            <person name="Holmfeldt K."/>
            <person name="Nilsson E."/>
            <person name="Simone D."/>
            <person name="Lopez-Fernandez M."/>
            <person name="Wu X."/>
            <person name="de Brujin I."/>
            <person name="Lundin D."/>
            <person name="Andersson A."/>
            <person name="Bertilsson S."/>
            <person name="Dopson M."/>
        </authorList>
    </citation>
    <scope>NUCLEOTIDE SEQUENCE</scope>
    <source>
        <strain evidence="1">TM448A00186</strain>
    </source>
</reference>